<dbReference type="PANTHER" id="PTHR14139">
    <property type="entry name" value="CALSYNTENIN"/>
    <property type="match status" value="1"/>
</dbReference>
<dbReference type="Proteomes" id="UP001321526">
    <property type="component" value="Chromosome"/>
</dbReference>
<dbReference type="PROSITE" id="PS51820">
    <property type="entry name" value="PA14"/>
    <property type="match status" value="1"/>
</dbReference>
<protein>
    <submittedName>
        <fullName evidence="6">Tandem-95 repeat protein</fullName>
    </submittedName>
</protein>
<feature type="domain" description="Cadherin" evidence="4">
    <location>
        <begin position="356"/>
        <end position="462"/>
    </location>
</feature>
<keyword evidence="1" id="KW-0106">Calcium</keyword>
<gene>
    <name evidence="6" type="ORF">EVC62_01745</name>
</gene>
<dbReference type="InterPro" id="IPR001343">
    <property type="entry name" value="Hemolysn_Ca-bd"/>
</dbReference>
<dbReference type="NCBIfam" id="NF012211">
    <property type="entry name" value="tand_rpt_95"/>
    <property type="match status" value="12"/>
</dbReference>
<dbReference type="InterPro" id="IPR018511">
    <property type="entry name" value="Hemolysin-typ_Ca-bd_CS"/>
</dbReference>
<dbReference type="Gene3D" id="2.60.40.2810">
    <property type="match status" value="1"/>
</dbReference>
<feature type="domain" description="Cadherin" evidence="4">
    <location>
        <begin position="691"/>
        <end position="794"/>
    </location>
</feature>
<dbReference type="SUPFAM" id="SSF101898">
    <property type="entry name" value="NHL repeat"/>
    <property type="match status" value="1"/>
</dbReference>
<evidence type="ECO:0000313" key="6">
    <source>
        <dbReference type="EMBL" id="WFF40320.1"/>
    </source>
</evidence>
<dbReference type="InterPro" id="IPR036465">
    <property type="entry name" value="vWFA_dom_sf"/>
</dbReference>
<evidence type="ECO:0000259" key="3">
    <source>
        <dbReference type="PROSITE" id="PS50234"/>
    </source>
</evidence>
<dbReference type="Pfam" id="PF00353">
    <property type="entry name" value="HemolysinCabind"/>
    <property type="match status" value="2"/>
</dbReference>
<keyword evidence="7" id="KW-1185">Reference proteome</keyword>
<dbReference type="InterPro" id="IPR037524">
    <property type="entry name" value="PA14/GLEYA"/>
</dbReference>
<reference evidence="6 7" key="1">
    <citation type="submission" date="2019-01" db="EMBL/GenBank/DDBJ databases">
        <title>Genome sequence of Salinicola endophyticus REST5.</title>
        <authorList>
            <person name="Nascimento F.X."/>
        </authorList>
    </citation>
    <scope>NUCLEOTIDE SEQUENCE [LARGE SCALE GENOMIC DNA]</scope>
    <source>
        <strain evidence="6 7">REST5</strain>
    </source>
</reference>
<organism evidence="6 7">
    <name type="scientific">Salinicola endophyticus</name>
    <dbReference type="NCBI Taxonomy" id="1949083"/>
    <lineage>
        <taxon>Bacteria</taxon>
        <taxon>Pseudomonadati</taxon>
        <taxon>Pseudomonadota</taxon>
        <taxon>Gammaproteobacteria</taxon>
        <taxon>Oceanospirillales</taxon>
        <taxon>Halomonadaceae</taxon>
        <taxon>Salinicola</taxon>
    </lineage>
</organism>
<dbReference type="InterPro" id="IPR011049">
    <property type="entry name" value="Serralysin-like_metalloprot_C"/>
</dbReference>
<dbReference type="InterPro" id="IPR011658">
    <property type="entry name" value="PA14_dom"/>
</dbReference>
<dbReference type="EMBL" id="CP035631">
    <property type="protein sequence ID" value="WFF40320.1"/>
    <property type="molecule type" value="Genomic_DNA"/>
</dbReference>
<dbReference type="PROSITE" id="PS50234">
    <property type="entry name" value="VWFA"/>
    <property type="match status" value="1"/>
</dbReference>
<dbReference type="Pfam" id="PF17803">
    <property type="entry name" value="Cadherin_4"/>
    <property type="match status" value="11"/>
</dbReference>
<dbReference type="NCBIfam" id="TIGR03661">
    <property type="entry name" value="T1SS_VCA0849"/>
    <property type="match status" value="1"/>
</dbReference>
<evidence type="ECO:0000259" key="5">
    <source>
        <dbReference type="PROSITE" id="PS51820"/>
    </source>
</evidence>
<dbReference type="PROSITE" id="PS50268">
    <property type="entry name" value="CADHERIN_2"/>
    <property type="match status" value="8"/>
</dbReference>
<dbReference type="Pfam" id="PF07691">
    <property type="entry name" value="PA14"/>
    <property type="match status" value="1"/>
</dbReference>
<feature type="domain" description="Cadherin" evidence="4">
    <location>
        <begin position="1083"/>
        <end position="1189"/>
    </location>
</feature>
<evidence type="ECO:0000313" key="7">
    <source>
        <dbReference type="Proteomes" id="UP001321526"/>
    </source>
</evidence>
<feature type="domain" description="PA14" evidence="5">
    <location>
        <begin position="2002"/>
        <end position="2155"/>
    </location>
</feature>
<feature type="domain" description="Cadherin" evidence="4">
    <location>
        <begin position="576"/>
        <end position="692"/>
    </location>
</feature>
<feature type="region of interest" description="Disordered" evidence="2">
    <location>
        <begin position="2316"/>
        <end position="2339"/>
    </location>
</feature>
<evidence type="ECO:0000256" key="1">
    <source>
        <dbReference type="ARBA" id="ARBA00022837"/>
    </source>
</evidence>
<dbReference type="Pfam" id="PF13519">
    <property type="entry name" value="VWA_2"/>
    <property type="match status" value="1"/>
</dbReference>
<feature type="domain" description="Cadherin" evidence="4">
    <location>
        <begin position="1313"/>
        <end position="1432"/>
    </location>
</feature>
<dbReference type="Gene3D" id="2.60.40.10">
    <property type="entry name" value="Immunoglobulins"/>
    <property type="match status" value="7"/>
</dbReference>
<dbReference type="InterPro" id="IPR013783">
    <property type="entry name" value="Ig-like_fold"/>
</dbReference>
<feature type="compositionally biased region" description="Low complexity" evidence="2">
    <location>
        <begin position="2326"/>
        <end position="2339"/>
    </location>
</feature>
<dbReference type="InterPro" id="IPR041690">
    <property type="entry name" value="Cadherin_5"/>
</dbReference>
<dbReference type="SUPFAM" id="SSF53300">
    <property type="entry name" value="vWA-like"/>
    <property type="match status" value="1"/>
</dbReference>
<dbReference type="InterPro" id="IPR010221">
    <property type="entry name" value="VCBS_dom"/>
</dbReference>
<dbReference type="Pfam" id="PF17892">
    <property type="entry name" value="Cadherin_5"/>
    <property type="match status" value="1"/>
</dbReference>
<dbReference type="Gene3D" id="3.40.50.410">
    <property type="entry name" value="von Willebrand factor, type A domain"/>
    <property type="match status" value="1"/>
</dbReference>
<dbReference type="InterPro" id="IPR040853">
    <property type="entry name" value="RapA2_cadherin-like"/>
</dbReference>
<sequence length="3275" mass="327151">MAVADNGSTGENATLNVTAAQGVLANDSDVDGGTLSVSAVNDSDANVGTAITGSNGGTFTLNADGSYSFNPGTAFDRLAEGQQDTTQVSYTVSDGQGGTDTATLTVTVTGTNDAPVAVADNGSTGENATLNVTAAQGVLANDSDVDGGTLSVSAVNGVAGSVGQAITGSNGGTFTLNADGSYSFNPGTAFDRLAAGQTATTQIGYTVSDGQGGTDTATLTVTVTGTNDAPVAVADNGSTGENTTLDVAAAQGVLANDSDVDGGTLIVSAVNGVAGSVGQAITGSNGGTFTLNADGSYSFNPGTAFDRLAAGQTATTQIGYTVSDGQGGTDTATLTVTVTGTNDAPVAVADNGSTGENATLDVAAAQGVLANDSDVDGGTLSVSAVNGVAGSVGQAITGSNGGTFTLNADGSYSFNPGTAFDRLAAGQQDTTQVSYTVSDGQGGTATSTLTVTVTGTNDAPVAVADNGSTGENATLNVTAAQGVLANDSDVDGGTLSVSAVNDSDANVGTAITGSNGGTFTLNADGSYSFNPGTAFDRLAAGQTATTQIGYTVSDGQGGTDTATLTVTVTGTNDAPVAVADTASTGENTTLDVAAAQGVLANDSDVDGGTLSVSAVNGVAGSVGQAIAGSNGGTFTLNADGSYSFNPGTAFDRLAEGQQDTTQVSYTVSDGQGGTDTATLTVTVTGTNDLPVAQAATATTEENTVLNSQVPAATDVDGTVSSYQLATDVGQGNGSLSFNSDGSYTFNPGTDFDSLKAGESRNVSFAYTATDNDGGVSEPQTVTIKVTGTNDAPVANDDSYTTHGNLGGLYSEYFAYQEGADADGPNLSSVSQAQAFIDEKGTPDATFVASSLFYNYISGNLANPDNLKSFLGADADSLSTETPATGTDAILRMRGVVELQAGSYSFKILSDDGYQVKIDGKPVATVDHNQSPATNEHSFTVEQGGTHAIEIVYWDQGEQAIFQPELKFGDGEYSPLGDFVVDSPLTTAEDTAIYLRPGDLLANDTDVEGDTLSVTSVGNASHGSVSFADGAIVFTPEANYNGPATFEYTISDGQGGSDTATVTLLVTPVNDAPVATVDTGSTGENAILDVPAAQGVLANDSDVDGDTLSVSAVNGVAGSVGQAIVGSNGGTFTLNADGSYSFNPGTAFDRLAASQQDTTQVSYTVSDGQGGTATSTLTVTVTGTNDAPVAVADNGSTGENATLNVGAAQGVLANDSDVDGGTLSVSAVNDSDANVGTAITGSNGGTFTLNADGSYSFDPGSAFDRLGAGQTDTTQIGYTVSDGQGGTATSTLTVTVTGTNNAPVAVADTGSTGENDTLNVAAAQGVLANDSDVDGGTLSVSAVNGNDANVGTAIAGSNGGTFTLNADGSYSFNPGTAFDHLAADQQDTTQVSYTVSDGQGGSDTATLTVTVTGTNDAPVARPDAAEVTAKPDFVYIATAEGTLETWNLTTGSQTSVAIRDDAGSAIRNLGDISSSGTPGTLYGVAFTDSSNASTLYSIHATTGVATALGSVSGLSQINSLASMPDGKLVAASAVTPGLFSIDPTTMTATKIAATGFTAGGDLQYIGSDHLYVSDSSGRVLEVALNADGSIQTDVQGNASTTVVASMGSDVYGLAQGASGDLLIVTTDGRATPMNVETHALGTPTTLTALNGGTIYGSASVIDPGSTLASGNVLANDSDPESDPLTVTSVANTQAGTQSSVASGESVTLQGVYGTLTLEADGSYSYALDANRQATRGLPEDGRSSDEFTYTISDGQGGTDTSTLTVTVIGTNDAPVISGVDTGSVIEDTNVNAAGNLTTNGSLAVSDADDGQSAFVPGNASAAAGTLGTLAITAGGNWSYSVANSAVQYLKAGETKVENFTVTTLDGTAKTISVTIAGTNELPEARDVSVTGTEDPSPLIAVDLSGTDVDGSIASFQITSLGSNGKFYSDAAGTQLLTTGATLAASDNGATVYFKPDGNWSGTTSLKYTATDDQGGQDSTPATATINVTAVADAPSLTLSGNSANGSGLLKETFTGLPLGTSGDGANPATLQSTIDAADTPATSGNTTDAANGDVPVGTATHISGLMYLEAGKTYTFSGVGDDSIRLLVGGNVVAQATWGETNGTGEPKGAYSGSFVPSVNGYYTLDLYQHNQNGPGHYSLNVGVDGGASVPLNTTNYVLMQDVSALDAANVNHSGLLGSDGHGNGYYQLYAMNEGDEDSVIHLSKIAAALTDTDGSETLGAVTLSGIPAGATLSDGSHTFVGSSGSASVDLSGWNLDTLTLKPAANYNGTIDLTAAVTSTEKSNDDSATTSVAIPVTVHAINDAPVIVDQGYSATVSEEGLPGGVPDTQGTSDTTDSATASGRVVATDVDGDTLTYTLTAPTTALTSGGTAITWSGSDSGTLIGSAGGKEVIRATIDANGQYQVTLKAGVDHPQSGEDTLSFDLGVKVSDGSLSANSRIGVTVEDDSPVAKTIPIDISQGVINTNVLLVVDTSSSMNDRVVVDGVEQTRLQVLQQSIREMLGRYDDIGNVKVALAPFSDQLDSSPKQWMTVADALKVVDALQANGGTNYDYALSNAQHAWNGSGKLTGDVQNVSYFFSDGAPTLSSQYPTNYTPVGNDHYVYNDGSTTDVGLGDGIDANEEAAWKAFLGNNAIDSLALGIGGDVSQTYLNPVAYDGRTGDDTNAVIIRDLNGLDDVVAGTVQMPLLQDGLLSGSAHGLSLMGGDGGFVKSLVVDGVIFTFDKSSGAVTASSSAATYTYDSSSHKLGVTTELGGKLVMDMDDGSYRYTAKLGSYGTDAIRYTLSDADGDTASGVMNINVKNGVTSAQDDHIITNILSPSLSIGADVLLANDAIAAGTTATTDGLTLTTGWKDRASDFTATSVQTQDKRSVDAFSLDRSSFSTVGQAANTAATVVRGSLASGSALFGFGSNANDLMTLTLRAGESLTLATNVAGSVALAYKGSNDHYFTGLANGGTFTNTSGADKSYTVAVMNVKDSGSGLLEGYGAETYDLSMKVGYANAADMTTTLRTDYTLTDSDGTTDTAAVTVDYHRGQTLTGTDGNDTLMANDSGTTLQGGKGDDVLVGGKGNDTLVGGEGNDVLMGGDGNDILTGGDGNDILRGGEGNDTLSGGAGRDTLIGGAGNDILDGGPGADRLEGGKGNDILTGGDGSDTFAWMRGDQGSSSTPAVDRITDFKGGDGGDRIDLSDMLDIGSSSLSNADLASLAAQQLHFVKGEAGGAPGNATSGGSTLEIKTGGPEGAVTQKIVFSNVDMTSLGGSDTEIIKTLLDHGNLKTNMDG</sequence>
<feature type="domain" description="Cadherin" evidence="4">
    <location>
        <begin position="471"/>
        <end position="577"/>
    </location>
</feature>
<dbReference type="SMART" id="SM00327">
    <property type="entry name" value="VWA"/>
    <property type="match status" value="1"/>
</dbReference>
<dbReference type="NCBIfam" id="TIGR01965">
    <property type="entry name" value="VCBS_repeat"/>
    <property type="match status" value="12"/>
</dbReference>
<dbReference type="CDD" id="cd00198">
    <property type="entry name" value="vWFA"/>
    <property type="match status" value="1"/>
</dbReference>
<dbReference type="InterPro" id="IPR002035">
    <property type="entry name" value="VWF_A"/>
</dbReference>
<dbReference type="InterPro" id="IPR019960">
    <property type="entry name" value="T1SS_VCA0849"/>
</dbReference>
<dbReference type="Pfam" id="PF17963">
    <property type="entry name" value="Big_9"/>
    <property type="match status" value="1"/>
</dbReference>
<feature type="domain" description="Cadherin" evidence="4">
    <location>
        <begin position="11"/>
        <end position="117"/>
    </location>
</feature>
<evidence type="ECO:0000259" key="4">
    <source>
        <dbReference type="PROSITE" id="PS50268"/>
    </source>
</evidence>
<dbReference type="PRINTS" id="PR00313">
    <property type="entry name" value="CABNDNGRPT"/>
</dbReference>
<dbReference type="PANTHER" id="PTHR14139:SF2">
    <property type="entry name" value="CALSYNTENIN-1"/>
    <property type="match status" value="1"/>
</dbReference>
<evidence type="ECO:0000256" key="2">
    <source>
        <dbReference type="SAM" id="MobiDB-lite"/>
    </source>
</evidence>
<proteinExistence type="predicted"/>
<feature type="domain" description="Cadherin" evidence="4">
    <location>
        <begin position="126"/>
        <end position="232"/>
    </location>
</feature>
<dbReference type="SUPFAM" id="SSF51120">
    <property type="entry name" value="beta-Roll"/>
    <property type="match status" value="1"/>
</dbReference>
<name>A0ABY8FEA9_9GAMM</name>
<feature type="domain" description="VWFA" evidence="3">
    <location>
        <begin position="2464"/>
        <end position="2680"/>
    </location>
</feature>
<dbReference type="InterPro" id="IPR002126">
    <property type="entry name" value="Cadherin-like_dom"/>
</dbReference>
<accession>A0ABY8FEA9</accession>
<dbReference type="PROSITE" id="PS00330">
    <property type="entry name" value="HEMOLYSIN_CALCIUM"/>
    <property type="match status" value="5"/>
</dbReference>